<sequence>MRLLKRLPSGGFDLVSFNNDDIPEYAILSHIWTEGQEITYDELLAGSGQDKTGYAKIRFCGDQAAADKLEYFWVDTCCIKKSDIVELSTAINSMFRWYQRASKCYVYLPDVSVLDDIANAENFPIAWQTAFRQSRWFTRGWTLQELVAPSSVEFFCKEGRQLGSRVSLEREIHEITRIPIAALRGQSLVEFSIEDRMSWTSGRTTTVEEDMVYCLLGIFSVFIPLIYGEGKTYAMLRMKDEMKRRQEGHGRKSLRDLDVSSSLPFPKNEHFVGRKDELKSLEDHLFVPNEHRRMSIYGLGGCGKSALATEFAYRVASRRARLVFWVPAISQESFETAYREIGARLRIPGIADDKTDVKKLVQTTLDSENMADWLMIVDNADDHDVLLGPVDSTSKLVRLRDYLPRSSRGAILFTTRSRKIAEALTPSSTLGVTDMDQADVKRLLTRRMSKNTLPDDETTVDELLLLLANLPLAIVQAAVFMNNNDMSVCDYISLFRNAEAETELLSEHFEDASRYEELDNTIAKTWQISFEQIRKHDQLAADYLSFMACIDRINIPRSLLPPAPSQVQQMKALGTLKGYAFITEQVNVAEKQGGGKFYDMHRLVHMASAHWLQKHNQRETWVNAVIARLIYVVPDNVDQELQNRTEWTVHLPHALYVANLNGVEGTLASADILYRVGSCQNALGQYSAAESTDRQVLLIQEKELGLEHVVTLYTLHRLAGVLDSQGVYADAENMIRKTIELRKKVLGEENIETLRSINGLAITLGSQGLYAEAEAMHRKTLELQKKVLGEEHPCTLTNMHNLAALLGRQGKYAEAEEMDRETLKLHRKVLGEEHPSTLKSMHNLAASLSRQGKHAESEEMDRETLELQRKVLGEEHPSTLMTMGNLGWAIATQGRYDESCHILKQACAGLDKVLGEDHHDTRGCCSLYRKVLASREEDHLALDAGKLDLNPPDPSEPDVILSETESPDFIDHDTGGIKPHSP</sequence>
<feature type="domain" description="Heterokaryon incompatibility" evidence="3">
    <location>
        <begin position="25"/>
        <end position="109"/>
    </location>
</feature>
<dbReference type="InParanoid" id="A0A1Y2LUR1"/>
<dbReference type="EMBL" id="KZ107848">
    <property type="protein sequence ID" value="OSS47585.1"/>
    <property type="molecule type" value="Genomic_DNA"/>
</dbReference>
<dbReference type="InterPro" id="IPR027417">
    <property type="entry name" value="P-loop_NTPase"/>
</dbReference>
<accession>A0A1Y2LUR1</accession>
<dbReference type="InterPro" id="IPR002182">
    <property type="entry name" value="NB-ARC"/>
</dbReference>
<reference evidence="4 5" key="1">
    <citation type="journal article" date="2017" name="Genome Announc.">
        <title>Genome sequence of the saprophytic ascomycete Epicoccum nigrum ICMP 19927 strain isolated from New Zealand.</title>
        <authorList>
            <person name="Fokin M."/>
            <person name="Fleetwood D."/>
            <person name="Weir B.S."/>
            <person name="Villas-Boas S.G."/>
        </authorList>
    </citation>
    <scope>NUCLEOTIDE SEQUENCE [LARGE SCALE GENOMIC DNA]</scope>
    <source>
        <strain evidence="4 5">ICMP 19927</strain>
    </source>
</reference>
<dbReference type="GO" id="GO:0043531">
    <property type="term" value="F:ADP binding"/>
    <property type="evidence" value="ECO:0007669"/>
    <property type="project" value="InterPro"/>
</dbReference>
<dbReference type="Pfam" id="PF06985">
    <property type="entry name" value="HET"/>
    <property type="match status" value="1"/>
</dbReference>
<evidence type="ECO:0000313" key="4">
    <source>
        <dbReference type="EMBL" id="OSS47585.1"/>
    </source>
</evidence>
<dbReference type="SUPFAM" id="SSF48452">
    <property type="entry name" value="TPR-like"/>
    <property type="match status" value="2"/>
</dbReference>
<name>A0A1Y2LUR1_EPING</name>
<gene>
    <name evidence="4" type="ORF">B5807_07391</name>
</gene>
<evidence type="ECO:0008006" key="6">
    <source>
        <dbReference type="Google" id="ProtNLM"/>
    </source>
</evidence>
<dbReference type="SMART" id="SM00028">
    <property type="entry name" value="TPR"/>
    <property type="match status" value="5"/>
</dbReference>
<dbReference type="PRINTS" id="PR00381">
    <property type="entry name" value="KINESINLIGHT"/>
</dbReference>
<feature type="region of interest" description="Disordered" evidence="1">
    <location>
        <begin position="943"/>
        <end position="982"/>
    </location>
</feature>
<evidence type="ECO:0000259" key="3">
    <source>
        <dbReference type="Pfam" id="PF06985"/>
    </source>
</evidence>
<dbReference type="Gene3D" id="3.40.50.300">
    <property type="entry name" value="P-loop containing nucleotide triphosphate hydrolases"/>
    <property type="match status" value="1"/>
</dbReference>
<organism evidence="4 5">
    <name type="scientific">Epicoccum nigrum</name>
    <name type="common">Soil fungus</name>
    <name type="synonym">Epicoccum purpurascens</name>
    <dbReference type="NCBI Taxonomy" id="105696"/>
    <lineage>
        <taxon>Eukaryota</taxon>
        <taxon>Fungi</taxon>
        <taxon>Dikarya</taxon>
        <taxon>Ascomycota</taxon>
        <taxon>Pezizomycotina</taxon>
        <taxon>Dothideomycetes</taxon>
        <taxon>Pleosporomycetidae</taxon>
        <taxon>Pleosporales</taxon>
        <taxon>Pleosporineae</taxon>
        <taxon>Didymellaceae</taxon>
        <taxon>Epicoccum</taxon>
    </lineage>
</organism>
<feature type="domain" description="NB-ARC" evidence="2">
    <location>
        <begin position="275"/>
        <end position="429"/>
    </location>
</feature>
<proteinExistence type="predicted"/>
<dbReference type="STRING" id="105696.A0A1Y2LUR1"/>
<keyword evidence="5" id="KW-1185">Reference proteome</keyword>
<evidence type="ECO:0000313" key="5">
    <source>
        <dbReference type="Proteomes" id="UP000193240"/>
    </source>
</evidence>
<dbReference type="Gene3D" id="1.25.40.10">
    <property type="entry name" value="Tetratricopeptide repeat domain"/>
    <property type="match status" value="2"/>
</dbReference>
<dbReference type="SUPFAM" id="SSF52540">
    <property type="entry name" value="P-loop containing nucleoside triphosphate hydrolases"/>
    <property type="match status" value="1"/>
</dbReference>
<dbReference type="PANTHER" id="PTHR10622:SF11">
    <property type="entry name" value="HET-DOMAIN-CONTAINING PROTEIN"/>
    <property type="match status" value="1"/>
</dbReference>
<dbReference type="InterPro" id="IPR011990">
    <property type="entry name" value="TPR-like_helical_dom_sf"/>
</dbReference>
<dbReference type="InterPro" id="IPR010730">
    <property type="entry name" value="HET"/>
</dbReference>
<evidence type="ECO:0000256" key="1">
    <source>
        <dbReference type="SAM" id="MobiDB-lite"/>
    </source>
</evidence>
<dbReference type="Proteomes" id="UP000193240">
    <property type="component" value="Unassembled WGS sequence"/>
</dbReference>
<dbReference type="Pfam" id="PF00931">
    <property type="entry name" value="NB-ARC"/>
    <property type="match status" value="1"/>
</dbReference>
<dbReference type="OMA" id="HGERADW"/>
<dbReference type="PANTHER" id="PTHR10622">
    <property type="entry name" value="HET DOMAIN-CONTAINING PROTEIN"/>
    <property type="match status" value="1"/>
</dbReference>
<protein>
    <recommendedName>
        <fullName evidence="6">Heterokaryon incompatibility domain-containing protein</fullName>
    </recommendedName>
</protein>
<dbReference type="AlphaFoldDB" id="A0A1Y2LUR1"/>
<dbReference type="InterPro" id="IPR019734">
    <property type="entry name" value="TPR_rpt"/>
</dbReference>
<evidence type="ECO:0000259" key="2">
    <source>
        <dbReference type="Pfam" id="PF00931"/>
    </source>
</evidence>
<dbReference type="Pfam" id="PF13424">
    <property type="entry name" value="TPR_12"/>
    <property type="match status" value="3"/>
</dbReference>